<dbReference type="InterPro" id="IPR049331">
    <property type="entry name" value="Top1B_N_bact"/>
</dbReference>
<dbReference type="Gene3D" id="3.90.15.10">
    <property type="entry name" value="Topoisomerase I, Chain A, domain 3"/>
    <property type="match status" value="1"/>
</dbReference>
<dbReference type="RefSeq" id="WP_167112707.1">
    <property type="nucleotide sequence ID" value="NZ_JAANOU010000001.1"/>
</dbReference>
<dbReference type="SUPFAM" id="SSF56349">
    <property type="entry name" value="DNA breaking-rejoining enzymes"/>
    <property type="match status" value="1"/>
</dbReference>
<dbReference type="InterPro" id="IPR035447">
    <property type="entry name" value="DNA_topo_I_N_sf"/>
</dbReference>
<feature type="domain" description="DNA topoisomerase I catalytic core eukaryotic-type" evidence="8">
    <location>
        <begin position="87"/>
        <end position="312"/>
    </location>
</feature>
<evidence type="ECO:0000313" key="11">
    <source>
        <dbReference type="Proteomes" id="UP000754495"/>
    </source>
</evidence>
<evidence type="ECO:0000259" key="8">
    <source>
        <dbReference type="Pfam" id="PF01028"/>
    </source>
</evidence>
<dbReference type="InterPro" id="IPR013500">
    <property type="entry name" value="TopoI_cat_euk"/>
</dbReference>
<dbReference type="SUPFAM" id="SSF55869">
    <property type="entry name" value="DNA topoisomerase I domain"/>
    <property type="match status" value="1"/>
</dbReference>
<evidence type="ECO:0000256" key="1">
    <source>
        <dbReference type="ARBA" id="ARBA00000213"/>
    </source>
</evidence>
<evidence type="ECO:0000256" key="6">
    <source>
        <dbReference type="ARBA" id="ARBA00023235"/>
    </source>
</evidence>
<accession>A0ABX0SSG1</accession>
<dbReference type="InterPro" id="IPR011010">
    <property type="entry name" value="DNA_brk_join_enz"/>
</dbReference>
<reference evidence="10 11" key="1">
    <citation type="submission" date="2020-03" db="EMBL/GenBank/DDBJ databases">
        <title>Sequencing the genomes of 1000 actinobacteria strains.</title>
        <authorList>
            <person name="Klenk H.-P."/>
        </authorList>
    </citation>
    <scope>NUCLEOTIDE SEQUENCE [LARGE SCALE GENOMIC DNA]</scope>
    <source>
        <strain evidence="10 11">DSM 45668</strain>
    </source>
</reference>
<dbReference type="InterPro" id="IPR001631">
    <property type="entry name" value="TopoI"/>
</dbReference>
<evidence type="ECO:0000256" key="7">
    <source>
        <dbReference type="SAM" id="MobiDB-lite"/>
    </source>
</evidence>
<sequence length="342" mass="38789">MTTATTQRLRKSKLGQPGIRRQRSGRGFRYFTPEGEPLRDEETLQRIKSLAVPPAWRDVWICPYPNGHIQAVGTDDAGRRQYRYHDRWRQERDEEKHERVVELARRLPKWRLRIAEDLVQPGLGCERVLAAALRMIDRGVFRVGSEEYAENNGTYGAATLLREHVTVKRDELTFCYPAKGGIERNITLTDPDLAATVKALRRTRSGSDRLFVYRTPNGWHQVHADEINEHFKEMVGDEFTVKDLRTWNATVLAAAAFAAAEPVSSQRGLKRTQAAVMRQVSEELGNTPAVCRKSYVDPRIVEAHSKGRTIQNALRRIGAGGVRSDADREVLERAVVRLLGGV</sequence>
<dbReference type="InterPro" id="IPR014711">
    <property type="entry name" value="TopoI_cat_a-hlx-sub_euk"/>
</dbReference>
<gene>
    <name evidence="10" type="ORF">FHX46_002013</name>
</gene>
<comment type="catalytic activity">
    <reaction evidence="1">
        <text>ATP-independent breakage of single-stranded DNA, followed by passage and rejoining.</text>
        <dbReference type="EC" id="5.6.2.1"/>
    </reaction>
</comment>
<dbReference type="Gene3D" id="3.30.66.10">
    <property type="entry name" value="DNA topoisomerase I domain"/>
    <property type="match status" value="1"/>
</dbReference>
<dbReference type="Proteomes" id="UP000754495">
    <property type="component" value="Unassembled WGS sequence"/>
</dbReference>
<dbReference type="PRINTS" id="PR00416">
    <property type="entry name" value="EUTPISMRASEI"/>
</dbReference>
<keyword evidence="6" id="KW-0413">Isomerase</keyword>
<keyword evidence="4" id="KW-0799">Topoisomerase</keyword>
<dbReference type="EMBL" id="JAANOU010000001">
    <property type="protein sequence ID" value="NIH79483.1"/>
    <property type="molecule type" value="Genomic_DNA"/>
</dbReference>
<protein>
    <recommendedName>
        <fullName evidence="3">DNA topoisomerase</fullName>
        <ecNumber evidence="3">5.6.2.1</ecNumber>
    </recommendedName>
</protein>
<feature type="region of interest" description="Disordered" evidence="7">
    <location>
        <begin position="1"/>
        <end position="26"/>
    </location>
</feature>
<organism evidence="10 11">
    <name type="scientific">Amycolatopsis viridis</name>
    <dbReference type="NCBI Taxonomy" id="185678"/>
    <lineage>
        <taxon>Bacteria</taxon>
        <taxon>Bacillati</taxon>
        <taxon>Actinomycetota</taxon>
        <taxon>Actinomycetes</taxon>
        <taxon>Pseudonocardiales</taxon>
        <taxon>Pseudonocardiaceae</taxon>
        <taxon>Amycolatopsis</taxon>
    </lineage>
</organism>
<name>A0ABX0SSG1_9PSEU</name>
<keyword evidence="11" id="KW-1185">Reference proteome</keyword>
<dbReference type="EC" id="5.6.2.1" evidence="3"/>
<dbReference type="Pfam" id="PF21338">
    <property type="entry name" value="Top1B_N_bact"/>
    <property type="match status" value="1"/>
</dbReference>
<evidence type="ECO:0000256" key="5">
    <source>
        <dbReference type="ARBA" id="ARBA00023125"/>
    </source>
</evidence>
<dbReference type="Pfam" id="PF01028">
    <property type="entry name" value="Topoisom_I"/>
    <property type="match status" value="1"/>
</dbReference>
<keyword evidence="5" id="KW-0238">DNA-binding</keyword>
<evidence type="ECO:0000256" key="4">
    <source>
        <dbReference type="ARBA" id="ARBA00023029"/>
    </source>
</evidence>
<proteinExistence type="inferred from homology"/>
<comment type="caution">
    <text evidence="10">The sequence shown here is derived from an EMBL/GenBank/DDBJ whole genome shotgun (WGS) entry which is preliminary data.</text>
</comment>
<comment type="similarity">
    <text evidence="2">Belongs to the type IB topoisomerase family.</text>
</comment>
<evidence type="ECO:0000256" key="2">
    <source>
        <dbReference type="ARBA" id="ARBA00006645"/>
    </source>
</evidence>
<evidence type="ECO:0000256" key="3">
    <source>
        <dbReference type="ARBA" id="ARBA00012891"/>
    </source>
</evidence>
<evidence type="ECO:0000259" key="9">
    <source>
        <dbReference type="Pfam" id="PF21338"/>
    </source>
</evidence>
<evidence type="ECO:0000313" key="10">
    <source>
        <dbReference type="EMBL" id="NIH79483.1"/>
    </source>
</evidence>
<dbReference type="PROSITE" id="PS52038">
    <property type="entry name" value="TOPO_IB_2"/>
    <property type="match status" value="1"/>
</dbReference>
<dbReference type="Gene3D" id="1.10.132.120">
    <property type="match status" value="1"/>
</dbReference>
<feature type="domain" description="DNA topoisomerase IB N-terminal" evidence="9">
    <location>
        <begin position="27"/>
        <end position="75"/>
    </location>
</feature>